<accession>A0AA36B0B2</accession>
<dbReference type="Proteomes" id="UP001162480">
    <property type="component" value="Chromosome 6"/>
</dbReference>
<reference evidence="2" key="1">
    <citation type="submission" date="2023-08" db="EMBL/GenBank/DDBJ databases">
        <authorList>
            <person name="Alioto T."/>
            <person name="Alioto T."/>
            <person name="Gomez Garrido J."/>
        </authorList>
    </citation>
    <scope>NUCLEOTIDE SEQUENCE</scope>
</reference>
<proteinExistence type="predicted"/>
<evidence type="ECO:0008006" key="4">
    <source>
        <dbReference type="Google" id="ProtNLM"/>
    </source>
</evidence>
<gene>
    <name evidence="2" type="ORF">OCTVUL_1B010868</name>
</gene>
<keyword evidence="3" id="KW-1185">Reference proteome</keyword>
<dbReference type="AlphaFoldDB" id="A0AA36B0B2"/>
<feature type="chain" id="PRO_5041215187" description="Serpin domain-containing protein" evidence="1">
    <location>
        <begin position="22"/>
        <end position="499"/>
    </location>
</feature>
<evidence type="ECO:0000313" key="3">
    <source>
        <dbReference type="Proteomes" id="UP001162480"/>
    </source>
</evidence>
<sequence>MQFAAIFALLGAILYLPSCHASALHSSAMRQLVATDAEPQVNPIAVIEGAGTVLDVLDKGREFFKNVKTTDFMKTKVIPYHCDLAPSLGKLDVEAFKSMDHHLKVLIGTTKYKLEKLIREEGKSNVKFERYMSAMLQNHFAEKKENGYEYRNKLLNFEYKGISTGRDQQNVAIKIDSWFKELINDSDVLQSTKIELQDFKNIASATGVAVKSFATLFYANKKVTRDVVDVGILRYPDPMKPYFKLYRIRLFAYSDRTRYTFYEETYSGIEDTDMSFFTVGPIKDVIQKGRQLFLDQGTQNIVKSGTVPYNSSLAVMMVICKDILLGYSEENPIQIKDFIHQMKHSGLLQVADRTQIQQISIDFLSPDKMAERLQNRYQQDLVKKEDILQGFGLELQDFANIISTADTDEILNNQTVLDINLLVLPADFDDHLKVHHLEFEIHRQSYHAPGFETNQNFVNGTFYSIEFEPNEDAIDQQNPESYQVPVVNMLTHMPSKDEL</sequence>
<organism evidence="2 3">
    <name type="scientific">Octopus vulgaris</name>
    <name type="common">Common octopus</name>
    <dbReference type="NCBI Taxonomy" id="6645"/>
    <lineage>
        <taxon>Eukaryota</taxon>
        <taxon>Metazoa</taxon>
        <taxon>Spiralia</taxon>
        <taxon>Lophotrochozoa</taxon>
        <taxon>Mollusca</taxon>
        <taxon>Cephalopoda</taxon>
        <taxon>Coleoidea</taxon>
        <taxon>Octopodiformes</taxon>
        <taxon>Octopoda</taxon>
        <taxon>Incirrata</taxon>
        <taxon>Octopodidae</taxon>
        <taxon>Octopus</taxon>
    </lineage>
</organism>
<name>A0AA36B0B2_OCTVU</name>
<feature type="signal peptide" evidence="1">
    <location>
        <begin position="1"/>
        <end position="21"/>
    </location>
</feature>
<dbReference type="EMBL" id="OX597819">
    <property type="protein sequence ID" value="CAI9724232.1"/>
    <property type="molecule type" value="Genomic_DNA"/>
</dbReference>
<evidence type="ECO:0000256" key="1">
    <source>
        <dbReference type="SAM" id="SignalP"/>
    </source>
</evidence>
<keyword evidence="1" id="KW-0732">Signal</keyword>
<evidence type="ECO:0000313" key="2">
    <source>
        <dbReference type="EMBL" id="CAI9724232.1"/>
    </source>
</evidence>
<protein>
    <recommendedName>
        <fullName evidence="4">Serpin domain-containing protein</fullName>
    </recommendedName>
</protein>